<comment type="caution">
    <text evidence="1">The sequence shown here is derived from an EMBL/GenBank/DDBJ whole genome shotgun (WGS) entry which is preliminary data.</text>
</comment>
<proteinExistence type="predicted"/>
<organism evidence="1 2">
    <name type="scientific">Candidatus Liberibacter europaeus</name>
    <dbReference type="NCBI Taxonomy" id="744859"/>
    <lineage>
        <taxon>Bacteria</taxon>
        <taxon>Pseudomonadati</taxon>
        <taxon>Pseudomonadota</taxon>
        <taxon>Alphaproteobacteria</taxon>
        <taxon>Hyphomicrobiales</taxon>
        <taxon>Rhizobiaceae</taxon>
        <taxon>Liberibacter</taxon>
    </lineage>
</organism>
<sequence length="110" mass="12603">MFFIIKKIFWISMFLFVLSNVYPNSKSTQIKPNDNVQSEIKDIINITSSTFNYASNVCNAQPDTCVLWRKVLSNFKKHTTRGAKIAYEFIKSSIASSEKSLEPNKNNSLK</sequence>
<gene>
    <name evidence="1" type="ORF">C4617_04265</name>
</gene>
<dbReference type="AlphaFoldDB" id="A0A2T4VXD1"/>
<dbReference type="InterPro" id="IPR035220">
    <property type="entry name" value="DUF5330"/>
</dbReference>
<dbReference type="Proteomes" id="UP000240811">
    <property type="component" value="Unassembled WGS sequence"/>
</dbReference>
<dbReference type="Pfam" id="PF17264">
    <property type="entry name" value="DUF5330"/>
    <property type="match status" value="1"/>
</dbReference>
<protein>
    <submittedName>
        <fullName evidence="1">Uncharacterized protein</fullName>
    </submittedName>
</protein>
<accession>A0A2T4VXD1</accession>
<evidence type="ECO:0000313" key="1">
    <source>
        <dbReference type="EMBL" id="PTL86418.1"/>
    </source>
</evidence>
<name>A0A2T4VXD1_9HYPH</name>
<evidence type="ECO:0000313" key="2">
    <source>
        <dbReference type="Proteomes" id="UP000240811"/>
    </source>
</evidence>
<reference evidence="2" key="1">
    <citation type="submission" date="2018-02" db="EMBL/GenBank/DDBJ databases">
        <title>Genome sequence of Candidatus Liberibacter europaeus.</title>
        <authorList>
            <person name="Frampton R.A."/>
            <person name="Thompson S.M."/>
            <person name="David C."/>
            <person name="Addison S.M."/>
            <person name="Smith G.R."/>
        </authorList>
    </citation>
    <scope>NUCLEOTIDE SEQUENCE [LARGE SCALE GENOMIC DNA]</scope>
</reference>
<dbReference type="EMBL" id="PSQJ01000004">
    <property type="protein sequence ID" value="PTL86418.1"/>
    <property type="molecule type" value="Genomic_DNA"/>
</dbReference>